<evidence type="ECO:0000259" key="13">
    <source>
        <dbReference type="PROSITE" id="PS50199"/>
    </source>
</evidence>
<dbReference type="PANTHER" id="PTHR45873">
    <property type="entry name" value="DNA POLYMERASE ETA"/>
    <property type="match status" value="1"/>
</dbReference>
<evidence type="ECO:0000256" key="9">
    <source>
        <dbReference type="ARBA" id="ARBA00044975"/>
    </source>
</evidence>
<gene>
    <name evidence="14" type="ORF">AB1Y20_015917</name>
</gene>
<reference evidence="14 15" key="1">
    <citation type="journal article" date="2024" name="Science">
        <title>Giant polyketide synthase enzymes in the biosynthesis of giant marine polyether toxins.</title>
        <authorList>
            <person name="Fallon T.R."/>
            <person name="Shende V.V."/>
            <person name="Wierzbicki I.H."/>
            <person name="Pendleton A.L."/>
            <person name="Watervoot N.F."/>
            <person name="Auber R.P."/>
            <person name="Gonzalez D.J."/>
            <person name="Wisecaver J.H."/>
            <person name="Moore B.S."/>
        </authorList>
    </citation>
    <scope>NUCLEOTIDE SEQUENCE [LARGE SCALE GENOMIC DNA]</scope>
    <source>
        <strain evidence="14 15">12B1</strain>
    </source>
</reference>
<evidence type="ECO:0000313" key="14">
    <source>
        <dbReference type="EMBL" id="KAL1527241.1"/>
    </source>
</evidence>
<dbReference type="Gene3D" id="3.40.1170.60">
    <property type="match status" value="1"/>
</dbReference>
<organism evidence="14 15">
    <name type="scientific">Prymnesium parvum</name>
    <name type="common">Toxic golden alga</name>
    <dbReference type="NCBI Taxonomy" id="97485"/>
    <lineage>
        <taxon>Eukaryota</taxon>
        <taxon>Haptista</taxon>
        <taxon>Haptophyta</taxon>
        <taxon>Prymnesiophyceae</taxon>
        <taxon>Prymnesiales</taxon>
        <taxon>Prymnesiaceae</taxon>
        <taxon>Prymnesium</taxon>
    </lineage>
</organism>
<feature type="region of interest" description="Disordered" evidence="11">
    <location>
        <begin position="377"/>
        <end position="401"/>
    </location>
</feature>
<name>A0AB34JZ62_PRYPA</name>
<feature type="compositionally biased region" description="Basic and acidic residues" evidence="11">
    <location>
        <begin position="551"/>
        <end position="566"/>
    </location>
</feature>
<evidence type="ECO:0000256" key="1">
    <source>
        <dbReference type="ARBA" id="ARBA00004123"/>
    </source>
</evidence>
<dbReference type="InterPro" id="IPR017961">
    <property type="entry name" value="DNA_pol_Y-fam_little_finger"/>
</dbReference>
<dbReference type="GO" id="GO:0003684">
    <property type="term" value="F:damaged DNA binding"/>
    <property type="evidence" value="ECO:0007669"/>
    <property type="project" value="InterPro"/>
</dbReference>
<dbReference type="InterPro" id="IPR036443">
    <property type="entry name" value="Znf_RanBP2_sf"/>
</dbReference>
<evidence type="ECO:0000259" key="12">
    <source>
        <dbReference type="PROSITE" id="PS50173"/>
    </source>
</evidence>
<evidence type="ECO:0000313" key="15">
    <source>
        <dbReference type="Proteomes" id="UP001515480"/>
    </source>
</evidence>
<dbReference type="SUPFAM" id="SSF90209">
    <property type="entry name" value="Ran binding protein zinc finger-like"/>
    <property type="match status" value="1"/>
</dbReference>
<evidence type="ECO:0000256" key="2">
    <source>
        <dbReference type="ARBA" id="ARBA00022679"/>
    </source>
</evidence>
<feature type="compositionally biased region" description="Polar residues" evidence="11">
    <location>
        <begin position="385"/>
        <end position="395"/>
    </location>
</feature>
<dbReference type="InterPro" id="IPR043502">
    <property type="entry name" value="DNA/RNA_pol_sf"/>
</dbReference>
<dbReference type="GO" id="GO:0005634">
    <property type="term" value="C:nucleus"/>
    <property type="evidence" value="ECO:0007669"/>
    <property type="project" value="UniProtKB-SubCell"/>
</dbReference>
<dbReference type="SUPFAM" id="SSF56672">
    <property type="entry name" value="DNA/RNA polymerases"/>
    <property type="match status" value="1"/>
</dbReference>
<keyword evidence="8" id="KW-0539">Nucleus</keyword>
<feature type="compositionally biased region" description="Low complexity" evidence="11">
    <location>
        <begin position="629"/>
        <end position="640"/>
    </location>
</feature>
<evidence type="ECO:0000256" key="8">
    <source>
        <dbReference type="ARBA" id="ARBA00023242"/>
    </source>
</evidence>
<dbReference type="PROSITE" id="PS01358">
    <property type="entry name" value="ZF_RANBP2_1"/>
    <property type="match status" value="1"/>
</dbReference>
<dbReference type="GO" id="GO:0006281">
    <property type="term" value="P:DNA repair"/>
    <property type="evidence" value="ECO:0007669"/>
    <property type="project" value="UniProtKB-KW"/>
</dbReference>
<evidence type="ECO:0000256" key="3">
    <source>
        <dbReference type="ARBA" id="ARBA00022723"/>
    </source>
</evidence>
<keyword evidence="6" id="KW-0862">Zinc</keyword>
<evidence type="ECO:0000256" key="10">
    <source>
        <dbReference type="PROSITE-ProRule" id="PRU00322"/>
    </source>
</evidence>
<dbReference type="Pfam" id="PF00817">
    <property type="entry name" value="IMS"/>
    <property type="match status" value="1"/>
</dbReference>
<dbReference type="GO" id="GO:0042276">
    <property type="term" value="P:error-prone translesion synthesis"/>
    <property type="evidence" value="ECO:0007669"/>
    <property type="project" value="TreeGrafter"/>
</dbReference>
<evidence type="ECO:0000256" key="7">
    <source>
        <dbReference type="ARBA" id="ARBA00023204"/>
    </source>
</evidence>
<dbReference type="PROSITE" id="PS50199">
    <property type="entry name" value="ZF_RANBP2_2"/>
    <property type="match status" value="1"/>
</dbReference>
<keyword evidence="5 10" id="KW-0863">Zinc-finger</keyword>
<keyword evidence="2" id="KW-0808">Transferase</keyword>
<dbReference type="EMBL" id="JBGBPQ010000003">
    <property type="protein sequence ID" value="KAL1527241.1"/>
    <property type="molecule type" value="Genomic_DNA"/>
</dbReference>
<feature type="region of interest" description="Disordered" evidence="11">
    <location>
        <begin position="626"/>
        <end position="669"/>
    </location>
</feature>
<dbReference type="InterPro" id="IPR001126">
    <property type="entry name" value="UmuC"/>
</dbReference>
<dbReference type="GO" id="GO:0009314">
    <property type="term" value="P:response to radiation"/>
    <property type="evidence" value="ECO:0007669"/>
    <property type="project" value="TreeGrafter"/>
</dbReference>
<dbReference type="AlphaFoldDB" id="A0AB34JZ62"/>
<dbReference type="SMART" id="SM00547">
    <property type="entry name" value="ZnF_RBZ"/>
    <property type="match status" value="1"/>
</dbReference>
<dbReference type="Gene3D" id="3.30.1490.100">
    <property type="entry name" value="DNA polymerase, Y-family, little finger domain"/>
    <property type="match status" value="1"/>
</dbReference>
<keyword evidence="15" id="KW-1185">Reference proteome</keyword>
<dbReference type="InterPro" id="IPR036775">
    <property type="entry name" value="DNA_pol_Y-fam_lit_finger_sf"/>
</dbReference>
<dbReference type="GO" id="GO:0003887">
    <property type="term" value="F:DNA-directed DNA polymerase activity"/>
    <property type="evidence" value="ECO:0007669"/>
    <property type="project" value="TreeGrafter"/>
</dbReference>
<comment type="subcellular location">
    <subcellularLocation>
        <location evidence="1">Nucleus</location>
    </subcellularLocation>
</comment>
<evidence type="ECO:0000256" key="5">
    <source>
        <dbReference type="ARBA" id="ARBA00022771"/>
    </source>
</evidence>
<keyword evidence="3" id="KW-0479">Metal-binding</keyword>
<dbReference type="Gene3D" id="4.10.1060.10">
    <property type="entry name" value="Zinc finger, RanBP2-type"/>
    <property type="match status" value="1"/>
</dbReference>
<feature type="domain" description="RanBP2-type" evidence="13">
    <location>
        <begin position="582"/>
        <end position="613"/>
    </location>
</feature>
<evidence type="ECO:0000256" key="4">
    <source>
        <dbReference type="ARBA" id="ARBA00022763"/>
    </source>
</evidence>
<accession>A0AB34JZ62</accession>
<feature type="region of interest" description="Disordered" evidence="11">
    <location>
        <begin position="522"/>
        <end position="581"/>
    </location>
</feature>
<evidence type="ECO:0000256" key="11">
    <source>
        <dbReference type="SAM" id="MobiDB-lite"/>
    </source>
</evidence>
<dbReference type="Pfam" id="PF11799">
    <property type="entry name" value="IMS_C"/>
    <property type="match status" value="1"/>
</dbReference>
<feature type="compositionally biased region" description="Acidic residues" evidence="11">
    <location>
        <begin position="541"/>
        <end position="550"/>
    </location>
</feature>
<dbReference type="GO" id="GO:0008270">
    <property type="term" value="F:zinc ion binding"/>
    <property type="evidence" value="ECO:0007669"/>
    <property type="project" value="UniProtKB-KW"/>
</dbReference>
<dbReference type="Gene3D" id="3.30.70.270">
    <property type="match status" value="1"/>
</dbReference>
<feature type="domain" description="UmuC" evidence="12">
    <location>
        <begin position="6"/>
        <end position="313"/>
    </location>
</feature>
<keyword evidence="7" id="KW-0234">DNA repair</keyword>
<dbReference type="SUPFAM" id="SSF100879">
    <property type="entry name" value="Lesion bypass DNA polymerase (Y-family), little finger domain"/>
    <property type="match status" value="1"/>
</dbReference>
<dbReference type="GO" id="GO:0035861">
    <property type="term" value="C:site of double-strand break"/>
    <property type="evidence" value="ECO:0007669"/>
    <property type="project" value="TreeGrafter"/>
</dbReference>
<dbReference type="InterPro" id="IPR052230">
    <property type="entry name" value="DNA_polymerase_eta"/>
</dbReference>
<proteinExistence type="predicted"/>
<keyword evidence="4" id="KW-0227">DNA damage</keyword>
<sequence length="669" mass="69277">MDERLVALIDMDCFYCACERALDPSLVGVPLAVVQYNPFQGDGSAGASGVISLAAEPVSARVAIKDGKVRMPSAANGSIIAVSYEARARGVTRFFRAREALATCPEIVIIQVPTAHGKSDMGVYRDFGARTLRLIGEVCGEGCLVEKASVDEMYLDLTAPARRLLAAAGSYQQVFDEAAAAGTHVAGAAEAEEEASRGAQPGGVLSRSSFRAGHTGQVHRDLSDASADWWAREAPSWTHAECMLAAGAVIVARARSEVFTRYGFTCSAGIASNKMLAKLAGGLHKPAQQTVIPPHAVRALLDPLPVDRLRGFGGKLGELLRGGKPAAGLSGFSTCLELREAGVAAVARVLAGEWAHPEEAAAAACRMAAGKDDAPVEERKLPKQVGSSKVFSGSRQGARGPLDTRDAVEAWVAELSDDIASRLALEAEENGRAPTTLIVSIRFDDEAFRWSASKSRRAPLRGTSREAIGKEAMALLMALASHRPASRLGVSLLALTVDGFQPIGAPPEAEALRRMLHAASTRAAAALPPSPSAAREKGEGAEAEGGDGDEAEGRAGGRGEGEEAGAKRPASPEPSAARRVKAAGGGGWSCRVCTLRNDAAAGRCAVCDALRGSSLAAAATLAQQERRPPAAAARGAAASRGGRGARGRGGGVRPRGIETFFKPGPPTAL</sequence>
<dbReference type="GO" id="GO:0005657">
    <property type="term" value="C:replication fork"/>
    <property type="evidence" value="ECO:0007669"/>
    <property type="project" value="TreeGrafter"/>
</dbReference>
<comment type="caution">
    <text evidence="14">The sequence shown here is derived from an EMBL/GenBank/DDBJ whole genome shotgun (WGS) entry which is preliminary data.</text>
</comment>
<dbReference type="PANTHER" id="PTHR45873:SF1">
    <property type="entry name" value="DNA POLYMERASE ETA"/>
    <property type="match status" value="1"/>
</dbReference>
<dbReference type="Proteomes" id="UP001515480">
    <property type="component" value="Unassembled WGS sequence"/>
</dbReference>
<evidence type="ECO:0000256" key="6">
    <source>
        <dbReference type="ARBA" id="ARBA00022833"/>
    </source>
</evidence>
<protein>
    <recommendedName>
        <fullName evidence="9">DNA polymerase eta</fullName>
    </recommendedName>
</protein>
<dbReference type="InterPro" id="IPR001876">
    <property type="entry name" value="Znf_RanBP2"/>
</dbReference>
<feature type="compositionally biased region" description="Gly residues" evidence="11">
    <location>
        <begin position="641"/>
        <end position="653"/>
    </location>
</feature>
<dbReference type="PROSITE" id="PS50173">
    <property type="entry name" value="UMUC"/>
    <property type="match status" value="1"/>
</dbReference>
<feature type="region of interest" description="Disordered" evidence="11">
    <location>
        <begin position="187"/>
        <end position="206"/>
    </location>
</feature>
<dbReference type="InterPro" id="IPR043128">
    <property type="entry name" value="Rev_trsase/Diguanyl_cyclase"/>
</dbReference>